<sequence length="108" mass="11379">MSRQLTSGSGGSTEGHGDPPTLKPKGLPPRRGAVVETFTTVSNHPSGTSGTTIEILVSWRVISTLTCQDLPEQAPKLSWATAEGEAAGATVRTTTGVAVARVWFKRIY</sequence>
<reference evidence="2 3" key="2">
    <citation type="submission" date="2020-03" db="EMBL/GenBank/DDBJ databases">
        <authorList>
            <person name="Ichikawa N."/>
            <person name="Kimura A."/>
            <person name="Kitahashi Y."/>
            <person name="Uohara A."/>
        </authorList>
    </citation>
    <scope>NUCLEOTIDE SEQUENCE [LARGE SCALE GENOMIC DNA]</scope>
    <source>
        <strain evidence="2 3">NBRC 108639</strain>
    </source>
</reference>
<protein>
    <submittedName>
        <fullName evidence="2">Uncharacterized protein</fullName>
    </submittedName>
</protein>
<name>A0A6V8KKM5_9ACTN</name>
<comment type="caution">
    <text evidence="2">The sequence shown here is derived from an EMBL/GenBank/DDBJ whole genome shotgun (WGS) entry which is preliminary data.</text>
</comment>
<dbReference type="Proteomes" id="UP000482800">
    <property type="component" value="Unassembled WGS sequence"/>
</dbReference>
<gene>
    <name evidence="2" type="ORF">Phou_099220</name>
</gene>
<accession>A0A6V8KKM5</accession>
<evidence type="ECO:0000313" key="2">
    <source>
        <dbReference type="EMBL" id="GFJ85742.1"/>
    </source>
</evidence>
<evidence type="ECO:0000313" key="3">
    <source>
        <dbReference type="Proteomes" id="UP000482800"/>
    </source>
</evidence>
<organism evidence="2 3">
    <name type="scientific">Phytohabitans houttuyneae</name>
    <dbReference type="NCBI Taxonomy" id="1076126"/>
    <lineage>
        <taxon>Bacteria</taxon>
        <taxon>Bacillati</taxon>
        <taxon>Actinomycetota</taxon>
        <taxon>Actinomycetes</taxon>
        <taxon>Micromonosporales</taxon>
        <taxon>Micromonosporaceae</taxon>
    </lineage>
</organism>
<keyword evidence="3" id="KW-1185">Reference proteome</keyword>
<reference evidence="2 3" key="1">
    <citation type="submission" date="2020-03" db="EMBL/GenBank/DDBJ databases">
        <title>Whole genome shotgun sequence of Phytohabitans houttuyneae NBRC 108639.</title>
        <authorList>
            <person name="Komaki H."/>
            <person name="Tamura T."/>
        </authorList>
    </citation>
    <scope>NUCLEOTIDE SEQUENCE [LARGE SCALE GENOMIC DNA]</scope>
    <source>
        <strain evidence="2 3">NBRC 108639</strain>
    </source>
</reference>
<evidence type="ECO:0000256" key="1">
    <source>
        <dbReference type="SAM" id="MobiDB-lite"/>
    </source>
</evidence>
<dbReference type="EMBL" id="BLPF01000004">
    <property type="protein sequence ID" value="GFJ85742.1"/>
    <property type="molecule type" value="Genomic_DNA"/>
</dbReference>
<feature type="region of interest" description="Disordered" evidence="1">
    <location>
        <begin position="1"/>
        <end position="30"/>
    </location>
</feature>
<dbReference type="AlphaFoldDB" id="A0A6V8KKM5"/>
<proteinExistence type="predicted"/>